<evidence type="ECO:0000313" key="2">
    <source>
        <dbReference type="EMBL" id="CAD8106474.1"/>
    </source>
</evidence>
<sequence length="206" mass="24461">MIDQDKKELEKVKKSIKDHSKLLDKLNDIYELLQEIQINLQIGTVEKLYKTLEIIESKAVIGLFKQQSEEIKLYLTHVELLFKTKNFQQDQNVLLDMKFSIQIKMQDDNMATFETMKFFENAKTTHQIALEYFKNESIQFLGNLMKTWEQSFENQNGIYKDNLEFCQTIEKLSDQTNKIEDSLNSTPQFKKYSLKKTEVQFLKHPN</sequence>
<feature type="coiled-coil region" evidence="1">
    <location>
        <begin position="2"/>
        <end position="29"/>
    </location>
</feature>
<dbReference type="AlphaFoldDB" id="A0A8S1PTZ9"/>
<reference evidence="2" key="1">
    <citation type="submission" date="2021-01" db="EMBL/GenBank/DDBJ databases">
        <authorList>
            <consortium name="Genoscope - CEA"/>
            <person name="William W."/>
        </authorList>
    </citation>
    <scope>NUCLEOTIDE SEQUENCE</scope>
</reference>
<dbReference type="Proteomes" id="UP000688137">
    <property type="component" value="Unassembled WGS sequence"/>
</dbReference>
<name>A0A8S1PTZ9_PARPR</name>
<keyword evidence="1" id="KW-0175">Coiled coil</keyword>
<evidence type="ECO:0000256" key="1">
    <source>
        <dbReference type="SAM" id="Coils"/>
    </source>
</evidence>
<organism evidence="2 3">
    <name type="scientific">Paramecium primaurelia</name>
    <dbReference type="NCBI Taxonomy" id="5886"/>
    <lineage>
        <taxon>Eukaryota</taxon>
        <taxon>Sar</taxon>
        <taxon>Alveolata</taxon>
        <taxon>Ciliophora</taxon>
        <taxon>Intramacronucleata</taxon>
        <taxon>Oligohymenophorea</taxon>
        <taxon>Peniculida</taxon>
        <taxon>Parameciidae</taxon>
        <taxon>Paramecium</taxon>
    </lineage>
</organism>
<proteinExistence type="predicted"/>
<accession>A0A8S1PTZ9</accession>
<gene>
    <name evidence="2" type="ORF">PPRIM_AZ9-3.1.T1310006</name>
</gene>
<keyword evidence="3" id="KW-1185">Reference proteome</keyword>
<dbReference type="EMBL" id="CAJJDM010000134">
    <property type="protein sequence ID" value="CAD8106474.1"/>
    <property type="molecule type" value="Genomic_DNA"/>
</dbReference>
<protein>
    <submittedName>
        <fullName evidence="2">Uncharacterized protein</fullName>
    </submittedName>
</protein>
<comment type="caution">
    <text evidence="2">The sequence shown here is derived from an EMBL/GenBank/DDBJ whole genome shotgun (WGS) entry which is preliminary data.</text>
</comment>
<evidence type="ECO:0000313" key="3">
    <source>
        <dbReference type="Proteomes" id="UP000688137"/>
    </source>
</evidence>